<dbReference type="PANTHER" id="PTHR21016">
    <property type="entry name" value="BETA-AMYLOID BINDING PROTEIN-RELATED"/>
    <property type="match status" value="1"/>
</dbReference>
<feature type="transmembrane region" description="Helical" evidence="7">
    <location>
        <begin position="161"/>
        <end position="182"/>
    </location>
</feature>
<evidence type="ECO:0000256" key="8">
    <source>
        <dbReference type="SAM" id="SignalP"/>
    </source>
</evidence>
<evidence type="ECO:0000256" key="7">
    <source>
        <dbReference type="SAM" id="Phobius"/>
    </source>
</evidence>
<organism evidence="10 11">
    <name type="scientific">Hymenobacter ginsengisoli</name>
    <dbReference type="NCBI Taxonomy" id="1051626"/>
    <lineage>
        <taxon>Bacteria</taxon>
        <taxon>Pseudomonadati</taxon>
        <taxon>Bacteroidota</taxon>
        <taxon>Cytophagia</taxon>
        <taxon>Cytophagales</taxon>
        <taxon>Hymenobacteraceae</taxon>
        <taxon>Hymenobacter</taxon>
    </lineage>
</organism>
<evidence type="ECO:0000256" key="1">
    <source>
        <dbReference type="ARBA" id="ARBA00004141"/>
    </source>
</evidence>
<evidence type="ECO:0000313" key="11">
    <source>
        <dbReference type="Proteomes" id="UP001501243"/>
    </source>
</evidence>
<comment type="subcellular location">
    <subcellularLocation>
        <location evidence="1">Membrane</location>
        <topology evidence="1">Multi-pass membrane protein</topology>
    </subcellularLocation>
</comment>
<feature type="signal peptide" evidence="8">
    <location>
        <begin position="1"/>
        <end position="24"/>
    </location>
</feature>
<keyword evidence="11" id="KW-1185">Reference proteome</keyword>
<proteinExistence type="predicted"/>
<comment type="caution">
    <text evidence="10">The sequence shown here is derived from an EMBL/GenBank/DDBJ whole genome shotgun (WGS) entry which is preliminary data.</text>
</comment>
<evidence type="ECO:0000313" key="10">
    <source>
        <dbReference type="EMBL" id="GAA4508958.1"/>
    </source>
</evidence>
<keyword evidence="6" id="KW-0325">Glycoprotein</keyword>
<evidence type="ECO:0000256" key="6">
    <source>
        <dbReference type="ARBA" id="ARBA00023180"/>
    </source>
</evidence>
<evidence type="ECO:0000259" key="9">
    <source>
        <dbReference type="Pfam" id="PF05154"/>
    </source>
</evidence>
<keyword evidence="5 7" id="KW-0472">Membrane</keyword>
<name>A0ABP8QQU3_9BACT</name>
<evidence type="ECO:0000256" key="3">
    <source>
        <dbReference type="ARBA" id="ARBA00022729"/>
    </source>
</evidence>
<dbReference type="InterPro" id="IPR007829">
    <property type="entry name" value="TM2"/>
</dbReference>
<evidence type="ECO:0000256" key="5">
    <source>
        <dbReference type="ARBA" id="ARBA00023136"/>
    </source>
</evidence>
<feature type="transmembrane region" description="Helical" evidence="7">
    <location>
        <begin position="135"/>
        <end position="154"/>
    </location>
</feature>
<keyword evidence="2 7" id="KW-0812">Transmembrane</keyword>
<reference evidence="11" key="1">
    <citation type="journal article" date="2019" name="Int. J. Syst. Evol. Microbiol.">
        <title>The Global Catalogue of Microorganisms (GCM) 10K type strain sequencing project: providing services to taxonomists for standard genome sequencing and annotation.</title>
        <authorList>
            <consortium name="The Broad Institute Genomics Platform"/>
            <consortium name="The Broad Institute Genome Sequencing Center for Infectious Disease"/>
            <person name="Wu L."/>
            <person name="Ma J."/>
        </authorList>
    </citation>
    <scope>NUCLEOTIDE SEQUENCE [LARGE SCALE GENOMIC DNA]</scope>
    <source>
        <strain evidence="11">JCM 17841</strain>
    </source>
</reference>
<dbReference type="InterPro" id="IPR050932">
    <property type="entry name" value="TM2D1-3-like"/>
</dbReference>
<gene>
    <name evidence="10" type="ORF">GCM10023172_41910</name>
</gene>
<dbReference type="Proteomes" id="UP001501243">
    <property type="component" value="Unassembled WGS sequence"/>
</dbReference>
<feature type="chain" id="PRO_5047321773" description="TM2 domain-containing protein" evidence="8">
    <location>
        <begin position="25"/>
        <end position="208"/>
    </location>
</feature>
<evidence type="ECO:0000256" key="2">
    <source>
        <dbReference type="ARBA" id="ARBA00022692"/>
    </source>
</evidence>
<keyword evidence="4 7" id="KW-1133">Transmembrane helix</keyword>
<dbReference type="RefSeq" id="WP_236018641.1">
    <property type="nucleotide sequence ID" value="NZ_BAABGQ010000012.1"/>
</dbReference>
<dbReference type="EMBL" id="BAABGQ010000012">
    <property type="protein sequence ID" value="GAA4508958.1"/>
    <property type="molecule type" value="Genomic_DNA"/>
</dbReference>
<evidence type="ECO:0000256" key="4">
    <source>
        <dbReference type="ARBA" id="ARBA00022989"/>
    </source>
</evidence>
<feature type="domain" description="TM2" evidence="9">
    <location>
        <begin position="131"/>
        <end position="181"/>
    </location>
</feature>
<dbReference type="Pfam" id="PF05154">
    <property type="entry name" value="TM2"/>
    <property type="match status" value="1"/>
</dbReference>
<dbReference type="PANTHER" id="PTHR21016:SF7">
    <property type="entry name" value="TM2 DOMAIN-CONTAINING PROTEIN 3"/>
    <property type="match status" value="1"/>
</dbReference>
<keyword evidence="3 8" id="KW-0732">Signal</keyword>
<accession>A0ABP8QQU3</accession>
<dbReference type="PROSITE" id="PS51257">
    <property type="entry name" value="PROKAR_LIPOPROTEIN"/>
    <property type="match status" value="1"/>
</dbReference>
<sequence>MRNAYRFVVGLGIAAISLSSCSRANYAFNNTAPAYLGSEQMQAPVAGKSASEEVTTAAPAAAAQQVATAAPVRHSARRAAHQASASTAAKEVTSTPAAVEKEVVAKLDRKALKKELKRQLAAAPQGTTADGKSQLTALLLNIFLGALGVHRFYLGYVGRGILYIALFLTSFLILPGIALFVLEIIDLIRIITGKLKPKNGEYGKTFNN</sequence>
<protein>
    <recommendedName>
        <fullName evidence="9">TM2 domain-containing protein</fullName>
    </recommendedName>
</protein>